<evidence type="ECO:0000259" key="4">
    <source>
        <dbReference type="SMART" id="SM00479"/>
    </source>
</evidence>
<accession>A0ABR7PE38</accession>
<evidence type="ECO:0000256" key="3">
    <source>
        <dbReference type="ARBA" id="ARBA00022839"/>
    </source>
</evidence>
<keyword evidence="2" id="KW-0378">Hydrolase</keyword>
<evidence type="ECO:0000313" key="6">
    <source>
        <dbReference type="Proteomes" id="UP000661649"/>
    </source>
</evidence>
<dbReference type="CDD" id="cd06133">
    <property type="entry name" value="ERI-1_3'hExo_like"/>
    <property type="match status" value="1"/>
</dbReference>
<gene>
    <name evidence="5" type="ORF">H8712_13980</name>
</gene>
<reference evidence="5 6" key="1">
    <citation type="submission" date="2020-08" db="EMBL/GenBank/DDBJ databases">
        <title>Genome public.</title>
        <authorList>
            <person name="Liu C."/>
            <person name="Sun Q."/>
        </authorList>
    </citation>
    <scope>NUCLEOTIDE SEQUENCE [LARGE SCALE GENOMIC DNA]</scope>
    <source>
        <strain evidence="5 6">3_YM_SP_D4_24.mj</strain>
    </source>
</reference>
<dbReference type="InterPro" id="IPR051274">
    <property type="entry name" value="3-5_Exoribonuclease"/>
</dbReference>
<name>A0ABR7PE38_9FIRM</name>
<dbReference type="Gene3D" id="3.30.420.10">
    <property type="entry name" value="Ribonuclease H-like superfamily/Ribonuclease H"/>
    <property type="match status" value="1"/>
</dbReference>
<dbReference type="PANTHER" id="PTHR23044:SF61">
    <property type="entry name" value="3'-5' EXORIBONUCLEASE 1-RELATED"/>
    <property type="match status" value="1"/>
</dbReference>
<keyword evidence="3 5" id="KW-0269">Exonuclease</keyword>
<dbReference type="Proteomes" id="UP000661649">
    <property type="component" value="Unassembled WGS sequence"/>
</dbReference>
<dbReference type="InterPro" id="IPR036397">
    <property type="entry name" value="RNaseH_sf"/>
</dbReference>
<sequence>MNYIVFDLEWNQCPYGKDRENKRLPFEIIEFGAVKLDENREVIDKFQQIVKPAVYHRLHYRTKEILNIDKNTLESGLSFSKSVRRFLRWCGEDVVFCTWGPTDLIELQRNLKYYTMLHFLEGPVRYYDLQKIFGIACEGKKNCRSLEYAIDFLKIEKTESFHRALHDAWYTAEVFAKLPIEVVEKNYSIDTYQNPKSKKEEIHVMFENYSKYISREFPTKEDAMKDREVVSTKCIVCNNTAKKKIRWFSMNTKSHVCLAYCPEHGYLKGKIRLKKTDEGNYYVVKTVKKINEEEAVEIREKRNLLREKRREKRHQ</sequence>
<dbReference type="InterPro" id="IPR047201">
    <property type="entry name" value="ERI-1_3'hExo-like"/>
</dbReference>
<dbReference type="Pfam" id="PF00929">
    <property type="entry name" value="RNase_T"/>
    <property type="match status" value="1"/>
</dbReference>
<dbReference type="EMBL" id="JACRTP010000007">
    <property type="protein sequence ID" value="MBC8629699.1"/>
    <property type="molecule type" value="Genomic_DNA"/>
</dbReference>
<dbReference type="GO" id="GO:0004527">
    <property type="term" value="F:exonuclease activity"/>
    <property type="evidence" value="ECO:0007669"/>
    <property type="project" value="UniProtKB-KW"/>
</dbReference>
<dbReference type="SMART" id="SM00479">
    <property type="entry name" value="EXOIII"/>
    <property type="match status" value="1"/>
</dbReference>
<dbReference type="InterPro" id="IPR012337">
    <property type="entry name" value="RNaseH-like_sf"/>
</dbReference>
<proteinExistence type="predicted"/>
<protein>
    <submittedName>
        <fullName evidence="5">Exonuclease domain-containing protein</fullName>
    </submittedName>
</protein>
<dbReference type="PANTHER" id="PTHR23044">
    <property type="entry name" value="3'-5' EXONUCLEASE ERI1-RELATED"/>
    <property type="match status" value="1"/>
</dbReference>
<dbReference type="SUPFAM" id="SSF53098">
    <property type="entry name" value="Ribonuclease H-like"/>
    <property type="match status" value="1"/>
</dbReference>
<keyword evidence="1" id="KW-0540">Nuclease</keyword>
<dbReference type="InterPro" id="IPR013520">
    <property type="entry name" value="Ribonucl_H"/>
</dbReference>
<keyword evidence="6" id="KW-1185">Reference proteome</keyword>
<evidence type="ECO:0000313" key="5">
    <source>
        <dbReference type="EMBL" id="MBC8629699.1"/>
    </source>
</evidence>
<feature type="domain" description="Exonuclease" evidence="4">
    <location>
        <begin position="2"/>
        <end position="184"/>
    </location>
</feature>
<dbReference type="RefSeq" id="WP_117457558.1">
    <property type="nucleotide sequence ID" value="NZ_JACRTP010000007.1"/>
</dbReference>
<evidence type="ECO:0000256" key="1">
    <source>
        <dbReference type="ARBA" id="ARBA00022722"/>
    </source>
</evidence>
<comment type="caution">
    <text evidence="5">The sequence shown here is derived from an EMBL/GenBank/DDBJ whole genome shotgun (WGS) entry which is preliminary data.</text>
</comment>
<evidence type="ECO:0000256" key="2">
    <source>
        <dbReference type="ARBA" id="ARBA00022801"/>
    </source>
</evidence>
<organism evidence="5 6">
    <name type="scientific">Blautia stercoris</name>
    <dbReference type="NCBI Taxonomy" id="871664"/>
    <lineage>
        <taxon>Bacteria</taxon>
        <taxon>Bacillati</taxon>
        <taxon>Bacillota</taxon>
        <taxon>Clostridia</taxon>
        <taxon>Lachnospirales</taxon>
        <taxon>Lachnospiraceae</taxon>
        <taxon>Blautia</taxon>
    </lineage>
</organism>